<evidence type="ECO:0000256" key="1">
    <source>
        <dbReference type="SAM" id="MobiDB-lite"/>
    </source>
</evidence>
<feature type="region of interest" description="Disordered" evidence="1">
    <location>
        <begin position="1"/>
        <end position="26"/>
    </location>
</feature>
<proteinExistence type="predicted"/>
<evidence type="ECO:0000313" key="2">
    <source>
        <dbReference type="EMBL" id="AWD90641.1"/>
    </source>
</evidence>
<dbReference type="KEGG" id="vg:54991059"/>
<reference evidence="2 3" key="1">
    <citation type="submission" date="2018-03" db="EMBL/GenBank/DDBJ databases">
        <title>Phage therapy in agriculture - a green tech approach to combat plant pathogenic bacteria.</title>
        <authorList>
            <person name="Carstens A.B."/>
            <person name="Djurhuus A.M."/>
            <person name="Hansen L.H."/>
        </authorList>
    </citation>
    <scope>NUCLEOTIDE SEQUENCE [LARGE SCALE GENOMIC DNA]</scope>
</reference>
<dbReference type="Proteomes" id="UP000247194">
    <property type="component" value="Segment"/>
</dbReference>
<organism evidence="2 3">
    <name type="scientific">Pseudomonas phage Nerthus</name>
    <dbReference type="NCBI Taxonomy" id="2163984"/>
    <lineage>
        <taxon>Viruses</taxon>
        <taxon>Duplodnaviria</taxon>
        <taxon>Heunggongvirae</taxon>
        <taxon>Uroviricota</taxon>
        <taxon>Caudoviricetes</taxon>
        <taxon>Autographivirales</taxon>
        <taxon>Autosignataviridae</taxon>
        <taxon>Colwellvirinae</taxon>
        <taxon>Nerthusvirus</taxon>
        <taxon>Nerthusvirus nerthus</taxon>
        <taxon>Uliginvirus nerthus</taxon>
    </lineage>
</organism>
<dbReference type="EMBL" id="MH113813">
    <property type="protein sequence ID" value="AWD90641.1"/>
    <property type="molecule type" value="Genomic_DNA"/>
</dbReference>
<dbReference type="GeneID" id="54991059"/>
<keyword evidence="3" id="KW-1185">Reference proteome</keyword>
<evidence type="ECO:0000313" key="3">
    <source>
        <dbReference type="Proteomes" id="UP000247194"/>
    </source>
</evidence>
<sequence length="43" mass="5198">MNRVDEKFARKKRKITREETRKDMNAAARKLKRVGWQSVEKHA</sequence>
<accession>A0A2S1GMM6</accession>
<dbReference type="RefSeq" id="YP_009800559.1">
    <property type="nucleotide sequence ID" value="NC_047955.1"/>
</dbReference>
<protein>
    <submittedName>
        <fullName evidence="2">Uncharacterized protein</fullName>
    </submittedName>
</protein>
<name>A0A2S1GMM6_9CAUD</name>